<dbReference type="PATRIC" id="fig|423471.3.peg.5368"/>
<name>G5JEA8_CROWT</name>
<feature type="compositionally biased region" description="Low complexity" evidence="1">
    <location>
        <begin position="45"/>
        <end position="54"/>
    </location>
</feature>
<reference evidence="2 3" key="1">
    <citation type="journal article" date="2011" name="Front. Microbiol.">
        <title>Two Strains of Crocosphaera watsonii with Highly Conserved Genomes are Distinguished by Strain-Specific Features.</title>
        <authorList>
            <person name="Bench S.R."/>
            <person name="Ilikchyan I.N."/>
            <person name="Tripp H.J."/>
            <person name="Zehr J.P."/>
        </authorList>
    </citation>
    <scope>NUCLEOTIDE SEQUENCE [LARGE SCALE GENOMIC DNA]</scope>
    <source>
        <strain evidence="2 3">WH 0003</strain>
    </source>
</reference>
<proteinExistence type="predicted"/>
<evidence type="ECO:0000313" key="2">
    <source>
        <dbReference type="EMBL" id="EHJ09472.1"/>
    </source>
</evidence>
<evidence type="ECO:0000313" key="3">
    <source>
        <dbReference type="Proteomes" id="UP000003477"/>
    </source>
</evidence>
<evidence type="ECO:0000256" key="1">
    <source>
        <dbReference type="SAM" id="MobiDB-lite"/>
    </source>
</evidence>
<comment type="caution">
    <text evidence="2">The sequence shown here is derived from an EMBL/GenBank/DDBJ whole genome shotgun (WGS) entry which is preliminary data.</text>
</comment>
<sequence>MGEDCEDYEDYLKVDSEKNNFDECMKNEKSIIQEKTNLQTKQPEKSSQSSPSSPVRVISPNTVLTSPHNSTNKPQLISQNPDLTQSTNSFKPGTRVKILTDALGKHLQGAIATIHSFIENDAFCWLRVDGELECCSIDVLKPLSS</sequence>
<dbReference type="AlphaFoldDB" id="G5JEA8"/>
<feature type="compositionally biased region" description="Polar residues" evidence="1">
    <location>
        <begin position="59"/>
        <end position="91"/>
    </location>
</feature>
<accession>G5JEA8</accession>
<feature type="region of interest" description="Disordered" evidence="1">
    <location>
        <begin position="32"/>
        <end position="91"/>
    </location>
</feature>
<gene>
    <name evidence="2" type="ORF">CWATWH0003_B095</name>
</gene>
<organism evidence="2 3">
    <name type="scientific">Crocosphaera watsonii WH 0003</name>
    <dbReference type="NCBI Taxonomy" id="423471"/>
    <lineage>
        <taxon>Bacteria</taxon>
        <taxon>Bacillati</taxon>
        <taxon>Cyanobacteriota</taxon>
        <taxon>Cyanophyceae</taxon>
        <taxon>Oscillatoriophycideae</taxon>
        <taxon>Chroococcales</taxon>
        <taxon>Aphanothecaceae</taxon>
        <taxon>Crocosphaera</taxon>
    </lineage>
</organism>
<dbReference type="EMBL" id="AESD01000979">
    <property type="protein sequence ID" value="EHJ09472.1"/>
    <property type="molecule type" value="Genomic_DNA"/>
</dbReference>
<protein>
    <submittedName>
        <fullName evidence="2">Uncharacterized protein</fullName>
    </submittedName>
</protein>
<dbReference type="Proteomes" id="UP000003477">
    <property type="component" value="Unassembled WGS sequence"/>
</dbReference>